<evidence type="ECO:0000256" key="3">
    <source>
        <dbReference type="ARBA" id="ARBA00023235"/>
    </source>
</evidence>
<keyword evidence="3 4" id="KW-0413">Isomerase</keyword>
<dbReference type="PROSITE" id="PS00170">
    <property type="entry name" value="CSA_PPIASE_1"/>
    <property type="match status" value="1"/>
</dbReference>
<dbReference type="CDD" id="cd01920">
    <property type="entry name" value="cyclophilin_EcCYP_like"/>
    <property type="match status" value="1"/>
</dbReference>
<keyword evidence="7" id="KW-1185">Reference proteome</keyword>
<comment type="similarity">
    <text evidence="1 4">Belongs to the cyclophilin-type PPIase family.</text>
</comment>
<evidence type="ECO:0000256" key="2">
    <source>
        <dbReference type="ARBA" id="ARBA00023110"/>
    </source>
</evidence>
<feature type="domain" description="PPIase cyclophilin-type" evidence="5">
    <location>
        <begin position="29"/>
        <end position="189"/>
    </location>
</feature>
<dbReference type="InterPro" id="IPR044665">
    <property type="entry name" value="E_coli_cyclophilin_A-like"/>
</dbReference>
<dbReference type="Pfam" id="PF00160">
    <property type="entry name" value="Pro_isomerase"/>
    <property type="match status" value="1"/>
</dbReference>
<evidence type="ECO:0000256" key="4">
    <source>
        <dbReference type="RuleBase" id="RU363019"/>
    </source>
</evidence>
<organism evidence="6 7">
    <name type="scientific">Candidatus Competibacter denitrificans Run_A_D11</name>
    <dbReference type="NCBI Taxonomy" id="1400863"/>
    <lineage>
        <taxon>Bacteria</taxon>
        <taxon>Pseudomonadati</taxon>
        <taxon>Pseudomonadota</taxon>
        <taxon>Gammaproteobacteria</taxon>
        <taxon>Candidatus Competibacteraceae</taxon>
        <taxon>Candidatus Competibacter</taxon>
    </lineage>
</organism>
<dbReference type="InterPro" id="IPR002130">
    <property type="entry name" value="Cyclophilin-type_PPIase_dom"/>
</dbReference>
<comment type="caution">
    <text evidence="6">The sequence shown here is derived from an EMBL/GenBank/DDBJ whole genome shotgun (WGS) entry which is preliminary data.</text>
</comment>
<dbReference type="Proteomes" id="UP000035760">
    <property type="component" value="Unassembled WGS sequence"/>
</dbReference>
<dbReference type="EC" id="5.2.1.8" evidence="4"/>
<keyword evidence="4" id="KW-0732">Signal</keyword>
<comment type="function">
    <text evidence="4">PPIases accelerate the folding of proteins. It catalyzes the cis-trans isomerization of proline imidic peptide bonds in oligopeptides.</text>
</comment>
<gene>
    <name evidence="6" type="primary">ppiA</name>
    <name evidence="6" type="ORF">BN873_770017</name>
</gene>
<dbReference type="SUPFAM" id="SSF50891">
    <property type="entry name" value="Cyclophilin-like"/>
    <property type="match status" value="1"/>
</dbReference>
<dbReference type="STRING" id="1400863.BN873_770017"/>
<proteinExistence type="inferred from homology"/>
<evidence type="ECO:0000313" key="6">
    <source>
        <dbReference type="EMBL" id="CDI03984.1"/>
    </source>
</evidence>
<dbReference type="PRINTS" id="PR00153">
    <property type="entry name" value="CSAPPISMRASE"/>
</dbReference>
<feature type="signal peptide" evidence="4">
    <location>
        <begin position="1"/>
        <end position="22"/>
    </location>
</feature>
<evidence type="ECO:0000313" key="7">
    <source>
        <dbReference type="Proteomes" id="UP000035760"/>
    </source>
</evidence>
<dbReference type="GO" id="GO:0006457">
    <property type="term" value="P:protein folding"/>
    <property type="evidence" value="ECO:0007669"/>
    <property type="project" value="InterPro"/>
</dbReference>
<dbReference type="PROSITE" id="PS50072">
    <property type="entry name" value="CSA_PPIASE_2"/>
    <property type="match status" value="1"/>
</dbReference>
<dbReference type="EMBL" id="CBTJ020000088">
    <property type="protein sequence ID" value="CDI03984.1"/>
    <property type="molecule type" value="Genomic_DNA"/>
</dbReference>
<accession>W6MAX4</accession>
<sequence length="206" mass="21761">MTNRSSILAAALLSLIAMGAEAGPKVRIETTLGPITLELADDKAPKTVANFLEYTRQGFYNGTVFHRVIDNFMIQGGGFTADFQQKPTRAPIPNEADNGLKNLRGTVAMARTNDPGSATAQFFINVKDNAALDYKSATPQGWGYAVFGKVIEGMDTVDKIRKVATGAGGPGGRFADVPAKPVLINSAMLLPTIVPSAPTTPPQPAK</sequence>
<dbReference type="Gene3D" id="2.40.100.10">
    <property type="entry name" value="Cyclophilin-like"/>
    <property type="match status" value="1"/>
</dbReference>
<protein>
    <recommendedName>
        <fullName evidence="4">Peptidyl-prolyl cis-trans isomerase</fullName>
        <shortName evidence="4">PPIase</shortName>
        <ecNumber evidence="4">5.2.1.8</ecNumber>
    </recommendedName>
</protein>
<evidence type="ECO:0000256" key="1">
    <source>
        <dbReference type="ARBA" id="ARBA00007365"/>
    </source>
</evidence>
<evidence type="ECO:0000259" key="5">
    <source>
        <dbReference type="PROSITE" id="PS50072"/>
    </source>
</evidence>
<dbReference type="InterPro" id="IPR020892">
    <property type="entry name" value="Cyclophilin-type_PPIase_CS"/>
</dbReference>
<dbReference type="AlphaFoldDB" id="W6MAX4"/>
<reference evidence="6" key="2">
    <citation type="submission" date="2014-03" db="EMBL/GenBank/DDBJ databases">
        <title>Candidatus Competibacter-lineage genomes retrieved from metagenomes reveal functional metabolic diversity.</title>
        <authorList>
            <person name="McIlroy S.J."/>
            <person name="Albertsen M."/>
            <person name="Andresen E.K."/>
            <person name="Saunders A.M."/>
            <person name="Kristiansen R."/>
            <person name="Stokholm-Bjerregaard M."/>
            <person name="Nielsen K.L."/>
            <person name="Nielsen P.H."/>
        </authorList>
    </citation>
    <scope>NUCLEOTIDE SEQUENCE</scope>
    <source>
        <strain evidence="6">Run_A_D11</strain>
    </source>
</reference>
<dbReference type="GO" id="GO:0003755">
    <property type="term" value="F:peptidyl-prolyl cis-trans isomerase activity"/>
    <property type="evidence" value="ECO:0007669"/>
    <property type="project" value="UniProtKB-UniRule"/>
</dbReference>
<feature type="chain" id="PRO_5006531557" description="Peptidyl-prolyl cis-trans isomerase" evidence="4">
    <location>
        <begin position="23"/>
        <end position="206"/>
    </location>
</feature>
<comment type="catalytic activity">
    <reaction evidence="4">
        <text>[protein]-peptidylproline (omega=180) = [protein]-peptidylproline (omega=0)</text>
        <dbReference type="Rhea" id="RHEA:16237"/>
        <dbReference type="Rhea" id="RHEA-COMP:10747"/>
        <dbReference type="Rhea" id="RHEA-COMP:10748"/>
        <dbReference type="ChEBI" id="CHEBI:83833"/>
        <dbReference type="ChEBI" id="CHEBI:83834"/>
        <dbReference type="EC" id="5.2.1.8"/>
    </reaction>
</comment>
<name>W6MAX4_9GAMM</name>
<dbReference type="PANTHER" id="PTHR43246">
    <property type="entry name" value="PEPTIDYL-PROLYL CIS-TRANS ISOMERASE CYP38, CHLOROPLASTIC"/>
    <property type="match status" value="1"/>
</dbReference>
<reference evidence="6" key="1">
    <citation type="submission" date="2013-07" db="EMBL/GenBank/DDBJ databases">
        <authorList>
            <person name="McIlroy S."/>
        </authorList>
    </citation>
    <scope>NUCLEOTIDE SEQUENCE [LARGE SCALE GENOMIC DNA]</scope>
    <source>
        <strain evidence="6">Run_A_D11</strain>
    </source>
</reference>
<dbReference type="InterPro" id="IPR029000">
    <property type="entry name" value="Cyclophilin-like_dom_sf"/>
</dbReference>
<dbReference type="OrthoDB" id="9807797at2"/>
<keyword evidence="2 4" id="KW-0697">Rotamase</keyword>
<dbReference type="RefSeq" id="WP_048675486.1">
    <property type="nucleotide sequence ID" value="NZ_CBTJ020000088.1"/>
</dbReference>